<comment type="caution">
    <text evidence="4">The sequence shown here is derived from an EMBL/GenBank/DDBJ whole genome shotgun (WGS) entry which is preliminary data.</text>
</comment>
<reference evidence="4 5" key="1">
    <citation type="journal article" date="2020" name="Genome Biol. Evol.">
        <title>Comparative genomics of Sclerotiniaceae.</title>
        <authorList>
            <person name="Valero Jimenez C.A."/>
            <person name="Steentjes M."/>
            <person name="Scholten O.E."/>
            <person name="Van Kan J.A.L."/>
        </authorList>
    </citation>
    <scope>NUCLEOTIDE SEQUENCE [LARGE SCALE GENOMIC DNA]</scope>
    <source>
        <strain evidence="4 5">MUCL 94</strain>
    </source>
</reference>
<organism evidence="4 5">
    <name type="scientific">Botrytis byssoidea</name>
    <dbReference type="NCBI Taxonomy" id="139641"/>
    <lineage>
        <taxon>Eukaryota</taxon>
        <taxon>Fungi</taxon>
        <taxon>Dikarya</taxon>
        <taxon>Ascomycota</taxon>
        <taxon>Pezizomycotina</taxon>
        <taxon>Leotiomycetes</taxon>
        <taxon>Helotiales</taxon>
        <taxon>Sclerotiniaceae</taxon>
        <taxon>Botrytis</taxon>
    </lineage>
</organism>
<accession>A0A9P5IKF5</accession>
<dbReference type="Gene3D" id="3.40.50.300">
    <property type="entry name" value="P-loop containing nucleotide triphosphate hydrolases"/>
    <property type="match status" value="1"/>
</dbReference>
<dbReference type="PANTHER" id="PTHR10039">
    <property type="entry name" value="AMELOGENIN"/>
    <property type="match status" value="1"/>
</dbReference>
<dbReference type="Pfam" id="PF17100">
    <property type="entry name" value="NACHT_N"/>
    <property type="match status" value="1"/>
</dbReference>
<name>A0A9P5IKF5_9HELO</name>
<dbReference type="Pfam" id="PF24883">
    <property type="entry name" value="NPHP3_N"/>
    <property type="match status" value="1"/>
</dbReference>
<dbReference type="EMBL" id="RCSW01000012">
    <property type="protein sequence ID" value="KAF7941863.1"/>
    <property type="molecule type" value="Genomic_DNA"/>
</dbReference>
<keyword evidence="1" id="KW-0677">Repeat</keyword>
<evidence type="ECO:0000256" key="1">
    <source>
        <dbReference type="ARBA" id="ARBA00022737"/>
    </source>
</evidence>
<evidence type="ECO:0008006" key="6">
    <source>
        <dbReference type="Google" id="ProtNLM"/>
    </source>
</evidence>
<feature type="domain" description="Nephrocystin 3-like N-terminal" evidence="3">
    <location>
        <begin position="288"/>
        <end position="456"/>
    </location>
</feature>
<protein>
    <recommendedName>
        <fullName evidence="6">NWD NACHT-NTPase N-terminal domain-containing protein</fullName>
    </recommendedName>
</protein>
<dbReference type="GeneID" id="62150289"/>
<feature type="domain" description="NWD NACHT-NTPase N-terminal" evidence="2">
    <location>
        <begin position="94"/>
        <end position="219"/>
    </location>
</feature>
<gene>
    <name evidence="4" type="ORF">EAE97_006700</name>
</gene>
<evidence type="ECO:0000259" key="2">
    <source>
        <dbReference type="Pfam" id="PF17100"/>
    </source>
</evidence>
<dbReference type="AlphaFoldDB" id="A0A9P5IKF5"/>
<evidence type="ECO:0000313" key="5">
    <source>
        <dbReference type="Proteomes" id="UP000710849"/>
    </source>
</evidence>
<dbReference type="InterPro" id="IPR027417">
    <property type="entry name" value="P-loop_NTPase"/>
</dbReference>
<evidence type="ECO:0000313" key="4">
    <source>
        <dbReference type="EMBL" id="KAF7941863.1"/>
    </source>
</evidence>
<evidence type="ECO:0000259" key="3">
    <source>
        <dbReference type="Pfam" id="PF24883"/>
    </source>
</evidence>
<proteinExistence type="predicted"/>
<dbReference type="InterPro" id="IPR031359">
    <property type="entry name" value="NACHT_N"/>
</dbReference>
<keyword evidence="5" id="KW-1185">Reference proteome</keyword>
<dbReference type="InterPro" id="IPR056884">
    <property type="entry name" value="NPHP3-like_N"/>
</dbReference>
<dbReference type="Proteomes" id="UP000710849">
    <property type="component" value="Unassembled WGS sequence"/>
</dbReference>
<sequence>MPIGKRFKRGLSSIEANLKNRSEVLQEPVQFESSVDITGSGAVSVRKSGESVIKNGKKAAGKRIQEPAHDDSTCLMTGSLTNTTNDLQLSNEDDLWFQASEKLKADDPEMYEQYSLIICRQTDKSNEYHPNESAKILANGATLLKVCQNSLETMNAPSGRVDKGFEKTTEIVGLAKDFVGFVVSAEPHGAVAWAGVCLFLPLLLNPSQQDEACRKGLEELPFILHKYSLVESICATKSSDSTIATTANIGIESKQRERTKEEMECLQAFRSANFYEEQKNRNPDRVDGTCRWLLESQSFCDWRDGESSGLLWISADPGCGKLVLSKAFVDERLVSISPATIIRHFFFKHISPERRNPKKAVTALIHQILSKNRHLWTRVLESWKLNGRELCNLHDMMWDILESIANDPAAGDIICVIDALDECDSGYDMREQFIQRIRMLVYENQPCRMNFVVTSRPYSEIEGIFSGMNQNFSIIRIAGEMESERKQTSSSITKLRNWT</sequence>
<dbReference type="RefSeq" id="XP_038732145.1">
    <property type="nucleotide sequence ID" value="XM_038877213.1"/>
</dbReference>